<dbReference type="EC" id="5.2.1.8" evidence="2"/>
<keyword evidence="4 6" id="KW-0697">Rotamase</keyword>
<accession>A0A916QH24</accession>
<gene>
    <name evidence="9" type="ORF">PRECH8_15430</name>
</gene>
<dbReference type="EMBL" id="BMAQ01000014">
    <property type="protein sequence ID" value="GFR38247.1"/>
    <property type="molecule type" value="Genomic_DNA"/>
</dbReference>
<comment type="caution">
    <text evidence="9">The sequence shown here is derived from an EMBL/GenBank/DDBJ whole genome shotgun (WGS) entry which is preliminary data.</text>
</comment>
<evidence type="ECO:0000256" key="3">
    <source>
        <dbReference type="ARBA" id="ARBA00022729"/>
    </source>
</evidence>
<keyword evidence="7" id="KW-0812">Transmembrane</keyword>
<evidence type="ECO:0000259" key="8">
    <source>
        <dbReference type="PROSITE" id="PS50198"/>
    </source>
</evidence>
<dbReference type="PROSITE" id="PS50198">
    <property type="entry name" value="PPIC_PPIASE_2"/>
    <property type="match status" value="1"/>
</dbReference>
<evidence type="ECO:0000256" key="7">
    <source>
        <dbReference type="SAM" id="Phobius"/>
    </source>
</evidence>
<dbReference type="InterPro" id="IPR046357">
    <property type="entry name" value="PPIase_dom_sf"/>
</dbReference>
<dbReference type="InterPro" id="IPR050245">
    <property type="entry name" value="PrsA_foldase"/>
</dbReference>
<keyword evidence="3" id="KW-0732">Signal</keyword>
<evidence type="ECO:0000256" key="6">
    <source>
        <dbReference type="PROSITE-ProRule" id="PRU00278"/>
    </source>
</evidence>
<dbReference type="InterPro" id="IPR000297">
    <property type="entry name" value="PPIase_PpiC"/>
</dbReference>
<reference evidence="9" key="2">
    <citation type="journal article" date="2021" name="Data Brief">
        <title>Draft genome sequence data of the facultative, thermophilic, xylanolytic bacterium Paenibacillus sp. strain DA-C8.</title>
        <authorList>
            <person name="Chhe C."/>
            <person name="Uke A."/>
            <person name="Baramee S."/>
            <person name="Ungkulpasvich U."/>
            <person name="Tachaapaikoon C."/>
            <person name="Pason P."/>
            <person name="Waeonukul R."/>
            <person name="Ratanakhanokchai K."/>
            <person name="Kosugi A."/>
        </authorList>
    </citation>
    <scope>NUCLEOTIDE SEQUENCE</scope>
    <source>
        <strain evidence="9">DA-C8</strain>
    </source>
</reference>
<reference evidence="9" key="1">
    <citation type="submission" date="2020-08" db="EMBL/GenBank/DDBJ databases">
        <authorList>
            <person name="Uke A."/>
            <person name="Chhe C."/>
            <person name="Baramee S."/>
            <person name="Kosugi A."/>
        </authorList>
    </citation>
    <scope>NUCLEOTIDE SEQUENCE</scope>
    <source>
        <strain evidence="9">DA-C8</strain>
    </source>
</reference>
<dbReference type="InterPro" id="IPR027304">
    <property type="entry name" value="Trigger_fact/SurA_dom_sf"/>
</dbReference>
<keyword evidence="7" id="KW-1133">Transmembrane helix</keyword>
<dbReference type="Pfam" id="PF13616">
    <property type="entry name" value="Rotamase_3"/>
    <property type="match status" value="1"/>
</dbReference>
<name>A0A916QH24_9BACL</name>
<dbReference type="InterPro" id="IPR008880">
    <property type="entry name" value="Trigger_fac_C"/>
</dbReference>
<dbReference type="Gene3D" id="3.10.50.40">
    <property type="match status" value="1"/>
</dbReference>
<keyword evidence="10" id="KW-1185">Reference proteome</keyword>
<keyword evidence="7" id="KW-0472">Membrane</keyword>
<feature type="transmembrane region" description="Helical" evidence="7">
    <location>
        <begin position="16"/>
        <end position="36"/>
    </location>
</feature>
<comment type="catalytic activity">
    <reaction evidence="1">
        <text>[protein]-peptidylproline (omega=180) = [protein]-peptidylproline (omega=0)</text>
        <dbReference type="Rhea" id="RHEA:16237"/>
        <dbReference type="Rhea" id="RHEA-COMP:10747"/>
        <dbReference type="Rhea" id="RHEA-COMP:10748"/>
        <dbReference type="ChEBI" id="CHEBI:83833"/>
        <dbReference type="ChEBI" id="CHEBI:83834"/>
        <dbReference type="EC" id="5.2.1.8"/>
    </reaction>
</comment>
<evidence type="ECO:0000256" key="5">
    <source>
        <dbReference type="ARBA" id="ARBA00023235"/>
    </source>
</evidence>
<feature type="domain" description="PpiC" evidence="8">
    <location>
        <begin position="171"/>
        <end position="262"/>
    </location>
</feature>
<dbReference type="Pfam" id="PF05698">
    <property type="entry name" value="Trigger_C"/>
    <property type="match status" value="1"/>
</dbReference>
<dbReference type="SUPFAM" id="SSF54534">
    <property type="entry name" value="FKBP-like"/>
    <property type="match status" value="1"/>
</dbReference>
<dbReference type="GO" id="GO:0003755">
    <property type="term" value="F:peptidyl-prolyl cis-trans isomerase activity"/>
    <property type="evidence" value="ECO:0007669"/>
    <property type="project" value="UniProtKB-KW"/>
</dbReference>
<organism evidence="9 10">
    <name type="scientific">Insulibacter thermoxylanivorax</name>
    <dbReference type="NCBI Taxonomy" id="2749268"/>
    <lineage>
        <taxon>Bacteria</taxon>
        <taxon>Bacillati</taxon>
        <taxon>Bacillota</taxon>
        <taxon>Bacilli</taxon>
        <taxon>Bacillales</taxon>
        <taxon>Paenibacillaceae</taxon>
        <taxon>Insulibacter</taxon>
    </lineage>
</organism>
<dbReference type="SUPFAM" id="SSF109998">
    <property type="entry name" value="Triger factor/SurA peptide-binding domain-like"/>
    <property type="match status" value="1"/>
</dbReference>
<evidence type="ECO:0000313" key="10">
    <source>
        <dbReference type="Proteomes" id="UP000654993"/>
    </source>
</evidence>
<keyword evidence="5 6" id="KW-0413">Isomerase</keyword>
<dbReference type="AlphaFoldDB" id="A0A916QH24"/>
<evidence type="ECO:0000256" key="2">
    <source>
        <dbReference type="ARBA" id="ARBA00013194"/>
    </source>
</evidence>
<dbReference type="PANTHER" id="PTHR47245:SF1">
    <property type="entry name" value="FOLDASE PROTEIN PRSA"/>
    <property type="match status" value="1"/>
</dbReference>
<evidence type="ECO:0000256" key="1">
    <source>
        <dbReference type="ARBA" id="ARBA00000971"/>
    </source>
</evidence>
<dbReference type="Gene3D" id="1.10.4030.10">
    <property type="entry name" value="Porin chaperone SurA, peptide-binding domain"/>
    <property type="match status" value="1"/>
</dbReference>
<proteinExistence type="predicted"/>
<sequence>MNDFNTAKGIRTYKAALFWMGTSIVLLILLIIVAVWNPFAKASAASETIVTVNGEKITKDQLYDEMYSQGGSALIEGLINKELIRQEAKAKKISVTDEDIEAELERQAANFDMSVEEMMSMFEIYGFSSERLRSEMESQAMMRKLLAEEIKISDEDIQQYYDENQDQFTLPEQVRASHILVETEEEAQEILSELNRGADFAALAEERSLDTASAVNGGDLDYFPRGRMVEEFEEAAFTMDIGEITKEPVQTVHGYHIIKKTDHQEERIQPLDEVKDQIKSLLEDERLYTLSTEWIQEKRMQAVVEYANE</sequence>
<evidence type="ECO:0000313" key="9">
    <source>
        <dbReference type="EMBL" id="GFR38247.1"/>
    </source>
</evidence>
<evidence type="ECO:0000256" key="4">
    <source>
        <dbReference type="ARBA" id="ARBA00023110"/>
    </source>
</evidence>
<protein>
    <recommendedName>
        <fullName evidence="2">peptidylprolyl isomerase</fullName>
        <ecNumber evidence="2">5.2.1.8</ecNumber>
    </recommendedName>
</protein>
<dbReference type="Proteomes" id="UP000654993">
    <property type="component" value="Unassembled WGS sequence"/>
</dbReference>
<dbReference type="PANTHER" id="PTHR47245">
    <property type="entry name" value="PEPTIDYLPROLYL ISOMERASE"/>
    <property type="match status" value="1"/>
</dbReference>